<proteinExistence type="inferred from homology"/>
<dbReference type="InterPro" id="IPR015876">
    <property type="entry name" value="Acyl-CoA_DS"/>
</dbReference>
<evidence type="ECO:0000256" key="3">
    <source>
        <dbReference type="ARBA" id="ARBA00009295"/>
    </source>
</evidence>
<evidence type="ECO:0000259" key="15">
    <source>
        <dbReference type="Pfam" id="PF00487"/>
    </source>
</evidence>
<dbReference type="GO" id="GO:0042761">
    <property type="term" value="P:very long-chain fatty acid biosynthetic process"/>
    <property type="evidence" value="ECO:0007669"/>
    <property type="project" value="TreeGrafter"/>
</dbReference>
<evidence type="ECO:0000256" key="6">
    <source>
        <dbReference type="ARBA" id="ARBA00022832"/>
    </source>
</evidence>
<feature type="transmembrane region" description="Helical" evidence="14">
    <location>
        <begin position="107"/>
        <end position="125"/>
    </location>
</feature>
<keyword evidence="6" id="KW-0276">Fatty acid metabolism</keyword>
<evidence type="ECO:0000313" key="17">
    <source>
        <dbReference type="Proteomes" id="UP001489004"/>
    </source>
</evidence>
<dbReference type="Proteomes" id="UP001489004">
    <property type="component" value="Unassembled WGS sequence"/>
</dbReference>
<evidence type="ECO:0000256" key="13">
    <source>
        <dbReference type="RuleBase" id="RU000581"/>
    </source>
</evidence>
<dbReference type="PANTHER" id="PTHR11351:SF31">
    <property type="entry name" value="DESATURASE 1, ISOFORM A-RELATED"/>
    <property type="match status" value="1"/>
</dbReference>
<keyword evidence="12 13" id="KW-0275">Fatty acid biosynthesis</keyword>
<evidence type="ECO:0000256" key="2">
    <source>
        <dbReference type="ARBA" id="ARBA00005189"/>
    </source>
</evidence>
<protein>
    <recommendedName>
        <fullName evidence="15">Fatty acid desaturase domain-containing protein</fullName>
    </recommendedName>
</protein>
<accession>A0AAW1PQ95</accession>
<keyword evidence="11 14" id="KW-0472">Membrane</keyword>
<feature type="domain" description="Fatty acid desaturase" evidence="15">
    <location>
        <begin position="129"/>
        <end position="344"/>
    </location>
</feature>
<dbReference type="PANTHER" id="PTHR11351">
    <property type="entry name" value="ACYL-COA DESATURASE"/>
    <property type="match status" value="1"/>
</dbReference>
<comment type="caution">
    <text evidence="16">The sequence shown here is derived from an EMBL/GenBank/DDBJ whole genome shotgun (WGS) entry which is preliminary data.</text>
</comment>
<feature type="transmembrane region" description="Helical" evidence="14">
    <location>
        <begin position="249"/>
        <end position="272"/>
    </location>
</feature>
<comment type="cofactor">
    <cofactor evidence="13">
        <name>Fe(2+)</name>
        <dbReference type="ChEBI" id="CHEBI:29033"/>
    </cofactor>
</comment>
<reference evidence="16 17" key="1">
    <citation type="journal article" date="2024" name="Nat. Commun.">
        <title>Phylogenomics reveals the evolutionary origins of lichenization in chlorophyte algae.</title>
        <authorList>
            <person name="Puginier C."/>
            <person name="Libourel C."/>
            <person name="Otte J."/>
            <person name="Skaloud P."/>
            <person name="Haon M."/>
            <person name="Grisel S."/>
            <person name="Petersen M."/>
            <person name="Berrin J.G."/>
            <person name="Delaux P.M."/>
            <person name="Dal Grande F."/>
            <person name="Keller J."/>
        </authorList>
    </citation>
    <scope>NUCLEOTIDE SEQUENCE [LARGE SCALE GENOMIC DNA]</scope>
    <source>
        <strain evidence="16 17">SAG 2043</strain>
    </source>
</reference>
<name>A0AAW1PQ95_9CHLO</name>
<keyword evidence="9" id="KW-0408">Iron</keyword>
<evidence type="ECO:0000256" key="8">
    <source>
        <dbReference type="ARBA" id="ARBA00023002"/>
    </source>
</evidence>
<evidence type="ECO:0000256" key="4">
    <source>
        <dbReference type="ARBA" id="ARBA00022516"/>
    </source>
</evidence>
<comment type="pathway">
    <text evidence="2">Lipid metabolism.</text>
</comment>
<evidence type="ECO:0000256" key="9">
    <source>
        <dbReference type="ARBA" id="ARBA00023004"/>
    </source>
</evidence>
<evidence type="ECO:0000256" key="14">
    <source>
        <dbReference type="SAM" id="Phobius"/>
    </source>
</evidence>
<dbReference type="PRINTS" id="PR00075">
    <property type="entry name" value="FACDDSATRASE"/>
</dbReference>
<dbReference type="InterPro" id="IPR005804">
    <property type="entry name" value="FA_desaturase_dom"/>
</dbReference>
<keyword evidence="5 13" id="KW-0812">Transmembrane</keyword>
<comment type="subcellular location">
    <subcellularLocation>
        <location evidence="1">Membrane</location>
        <topology evidence="1">Multi-pass membrane protein</topology>
    </subcellularLocation>
</comment>
<comment type="similarity">
    <text evidence="3 13">Belongs to the fatty acid desaturase type 1 family.</text>
</comment>
<evidence type="ECO:0000256" key="12">
    <source>
        <dbReference type="ARBA" id="ARBA00023160"/>
    </source>
</evidence>
<dbReference type="CDD" id="cd03505">
    <property type="entry name" value="Delta9-FADS-like"/>
    <property type="match status" value="1"/>
</dbReference>
<organism evidence="16 17">
    <name type="scientific">[Myrmecia] bisecta</name>
    <dbReference type="NCBI Taxonomy" id="41462"/>
    <lineage>
        <taxon>Eukaryota</taxon>
        <taxon>Viridiplantae</taxon>
        <taxon>Chlorophyta</taxon>
        <taxon>core chlorophytes</taxon>
        <taxon>Trebouxiophyceae</taxon>
        <taxon>Trebouxiales</taxon>
        <taxon>Trebouxiaceae</taxon>
        <taxon>Myrmecia</taxon>
    </lineage>
</organism>
<dbReference type="GO" id="GO:0016717">
    <property type="term" value="F:oxidoreductase activity, acting on paired donors, with oxidation of a pair of donors resulting in the reduction of molecular oxygen to two molecules of water"/>
    <property type="evidence" value="ECO:0007669"/>
    <property type="project" value="InterPro"/>
</dbReference>
<evidence type="ECO:0000313" key="16">
    <source>
        <dbReference type="EMBL" id="KAK9810059.1"/>
    </source>
</evidence>
<keyword evidence="4 13" id="KW-0444">Lipid biosynthesis</keyword>
<dbReference type="EMBL" id="JALJOR010000010">
    <property type="protein sequence ID" value="KAK9810059.1"/>
    <property type="molecule type" value="Genomic_DNA"/>
</dbReference>
<dbReference type="GO" id="GO:0005789">
    <property type="term" value="C:endoplasmic reticulum membrane"/>
    <property type="evidence" value="ECO:0007669"/>
    <property type="project" value="TreeGrafter"/>
</dbReference>
<dbReference type="AlphaFoldDB" id="A0AAW1PQ95"/>
<keyword evidence="8 13" id="KW-0560">Oxidoreductase</keyword>
<evidence type="ECO:0000256" key="10">
    <source>
        <dbReference type="ARBA" id="ARBA00023098"/>
    </source>
</evidence>
<sequence length="373" mass="42969">MDLKRNQKMRQIGHPCPKNRAATLEVECPTEPPSESTLPLDQFPEMSYSAQYDQLFPGPFDAKKPVPKPSKAAQEQEKDGKKVLLSDVVATGKRKLWFNRSWEKTDLTYMAFMAVIHGLCLLAPATFSWPMVALFFGTYFITGCLGITLSFHRQLSHRSFVTPKWLEYALAYCGVLAVQGDPLEWVSSHRYHHLHTDTPLDPHSPYEGFWWSHMGWLLDNKITLDRVGTRGNMGDLTTQPFYKFIEKTYAWHVVAMFAALYAFGGLPAVVWGGALRVAWVYHITWFVNSASHVWGYQSYSTGDLSRNNWWVGILAFGEGWHNNHHAFEYSARHGFEWWQWDPTWYVIWTLEKLGLATNVKLPTDKQKARLAFK</sequence>
<keyword evidence="7 14" id="KW-1133">Transmembrane helix</keyword>
<gene>
    <name evidence="16" type="ORF">WJX72_004138</name>
</gene>
<comment type="domain">
    <text evidence="13">The histidine box domains are involved in binding the catalytic metal ions.</text>
</comment>
<evidence type="ECO:0000256" key="5">
    <source>
        <dbReference type="ARBA" id="ARBA00022692"/>
    </source>
</evidence>
<keyword evidence="10" id="KW-0443">Lipid metabolism</keyword>
<dbReference type="Pfam" id="PF00487">
    <property type="entry name" value="FA_desaturase"/>
    <property type="match status" value="1"/>
</dbReference>
<evidence type="ECO:0000256" key="7">
    <source>
        <dbReference type="ARBA" id="ARBA00022989"/>
    </source>
</evidence>
<evidence type="ECO:0000256" key="11">
    <source>
        <dbReference type="ARBA" id="ARBA00023136"/>
    </source>
</evidence>
<keyword evidence="17" id="KW-1185">Reference proteome</keyword>
<feature type="transmembrane region" description="Helical" evidence="14">
    <location>
        <begin position="131"/>
        <end position="151"/>
    </location>
</feature>
<evidence type="ECO:0000256" key="1">
    <source>
        <dbReference type="ARBA" id="ARBA00004141"/>
    </source>
</evidence>